<keyword evidence="5" id="KW-0808">Transferase</keyword>
<dbReference type="InterPro" id="IPR005467">
    <property type="entry name" value="His_kinase_dom"/>
</dbReference>
<dbReference type="InterPro" id="IPR003594">
    <property type="entry name" value="HATPase_dom"/>
</dbReference>
<dbReference type="GO" id="GO:0005886">
    <property type="term" value="C:plasma membrane"/>
    <property type="evidence" value="ECO:0007669"/>
    <property type="project" value="TreeGrafter"/>
</dbReference>
<dbReference type="Gene3D" id="1.10.287.130">
    <property type="match status" value="1"/>
</dbReference>
<gene>
    <name evidence="13" type="ORF">I596_2885</name>
</gene>
<dbReference type="Gene3D" id="3.30.565.10">
    <property type="entry name" value="Histidine kinase-like ATPase, C-terminal domain"/>
    <property type="match status" value="1"/>
</dbReference>
<dbReference type="PANTHER" id="PTHR45436">
    <property type="entry name" value="SENSOR HISTIDINE KINASE YKOH"/>
    <property type="match status" value="1"/>
</dbReference>
<keyword evidence="10" id="KW-0472">Membrane</keyword>
<dbReference type="SUPFAM" id="SSF55874">
    <property type="entry name" value="ATPase domain of HSP90 chaperone/DNA topoisomerase II/histidine kinase"/>
    <property type="match status" value="1"/>
</dbReference>
<dbReference type="OrthoDB" id="9121563at2"/>
<organism evidence="13 14">
    <name type="scientific">Dokdonella koreensis DS-123</name>
    <dbReference type="NCBI Taxonomy" id="1300342"/>
    <lineage>
        <taxon>Bacteria</taxon>
        <taxon>Pseudomonadati</taxon>
        <taxon>Pseudomonadota</taxon>
        <taxon>Gammaproteobacteria</taxon>
        <taxon>Lysobacterales</taxon>
        <taxon>Rhodanobacteraceae</taxon>
        <taxon>Dokdonella</taxon>
    </lineage>
</organism>
<dbReference type="PROSITE" id="PS50109">
    <property type="entry name" value="HIS_KIN"/>
    <property type="match status" value="1"/>
</dbReference>
<dbReference type="EC" id="2.7.13.3" evidence="3"/>
<dbReference type="KEGG" id="dko:I596_2885"/>
<proteinExistence type="predicted"/>
<evidence type="ECO:0000259" key="12">
    <source>
        <dbReference type="PROSITE" id="PS50885"/>
    </source>
</evidence>
<dbReference type="InterPro" id="IPR050428">
    <property type="entry name" value="TCS_sensor_his_kinase"/>
</dbReference>
<dbReference type="CDD" id="cd16936">
    <property type="entry name" value="HATPase_RsbW-like"/>
    <property type="match status" value="1"/>
</dbReference>
<dbReference type="RefSeq" id="WP_067648958.1">
    <property type="nucleotide sequence ID" value="NZ_CP015249.1"/>
</dbReference>
<feature type="domain" description="HAMP" evidence="12">
    <location>
        <begin position="178"/>
        <end position="231"/>
    </location>
</feature>
<dbReference type="Proteomes" id="UP000076830">
    <property type="component" value="Chromosome"/>
</dbReference>
<dbReference type="Pfam" id="PF02518">
    <property type="entry name" value="HATPase_c"/>
    <property type="match status" value="1"/>
</dbReference>
<dbReference type="EMBL" id="CP015249">
    <property type="protein sequence ID" value="ANB18878.1"/>
    <property type="molecule type" value="Genomic_DNA"/>
</dbReference>
<comment type="catalytic activity">
    <reaction evidence="1">
        <text>ATP + protein L-histidine = ADP + protein N-phospho-L-histidine.</text>
        <dbReference type="EC" id="2.7.13.3"/>
    </reaction>
</comment>
<dbReference type="Gene3D" id="6.10.340.10">
    <property type="match status" value="1"/>
</dbReference>
<dbReference type="Pfam" id="PF00512">
    <property type="entry name" value="HisKA"/>
    <property type="match status" value="1"/>
</dbReference>
<evidence type="ECO:0000256" key="4">
    <source>
        <dbReference type="ARBA" id="ARBA00022553"/>
    </source>
</evidence>
<dbReference type="SMART" id="SM00388">
    <property type="entry name" value="HisKA"/>
    <property type="match status" value="1"/>
</dbReference>
<name>A0A160DW96_9GAMM</name>
<feature type="transmembrane region" description="Helical" evidence="10">
    <location>
        <begin position="156"/>
        <end position="176"/>
    </location>
</feature>
<keyword evidence="4" id="KW-0597">Phosphoprotein</keyword>
<dbReference type="InterPro" id="IPR003661">
    <property type="entry name" value="HisK_dim/P_dom"/>
</dbReference>
<evidence type="ECO:0000256" key="10">
    <source>
        <dbReference type="SAM" id="Phobius"/>
    </source>
</evidence>
<dbReference type="SMART" id="SM00387">
    <property type="entry name" value="HATPase_c"/>
    <property type="match status" value="1"/>
</dbReference>
<dbReference type="SUPFAM" id="SSF47384">
    <property type="entry name" value="Homodimeric domain of signal transducing histidine kinase"/>
    <property type="match status" value="1"/>
</dbReference>
<dbReference type="PROSITE" id="PS50885">
    <property type="entry name" value="HAMP"/>
    <property type="match status" value="1"/>
</dbReference>
<evidence type="ECO:0000256" key="2">
    <source>
        <dbReference type="ARBA" id="ARBA00004370"/>
    </source>
</evidence>
<evidence type="ECO:0000256" key="3">
    <source>
        <dbReference type="ARBA" id="ARBA00012438"/>
    </source>
</evidence>
<keyword evidence="14" id="KW-1185">Reference proteome</keyword>
<evidence type="ECO:0000256" key="9">
    <source>
        <dbReference type="ARBA" id="ARBA00023012"/>
    </source>
</evidence>
<dbReference type="PANTHER" id="PTHR45436:SF16">
    <property type="entry name" value="HISTIDINE KINASE"/>
    <property type="match status" value="1"/>
</dbReference>
<keyword evidence="9" id="KW-0902">Two-component regulatory system</keyword>
<evidence type="ECO:0000256" key="7">
    <source>
        <dbReference type="ARBA" id="ARBA00022777"/>
    </source>
</evidence>
<dbReference type="InterPro" id="IPR036097">
    <property type="entry name" value="HisK_dim/P_sf"/>
</dbReference>
<dbReference type="GO" id="GO:0000155">
    <property type="term" value="F:phosphorelay sensor kinase activity"/>
    <property type="evidence" value="ECO:0007669"/>
    <property type="project" value="InterPro"/>
</dbReference>
<evidence type="ECO:0000259" key="11">
    <source>
        <dbReference type="PROSITE" id="PS50109"/>
    </source>
</evidence>
<comment type="subcellular location">
    <subcellularLocation>
        <location evidence="2">Membrane</location>
    </subcellularLocation>
</comment>
<dbReference type="InterPro" id="IPR036890">
    <property type="entry name" value="HATPase_C_sf"/>
</dbReference>
<keyword evidence="6 10" id="KW-0812">Transmembrane</keyword>
<evidence type="ECO:0000313" key="14">
    <source>
        <dbReference type="Proteomes" id="UP000076830"/>
    </source>
</evidence>
<evidence type="ECO:0000256" key="1">
    <source>
        <dbReference type="ARBA" id="ARBA00000085"/>
    </source>
</evidence>
<keyword evidence="7 13" id="KW-0418">Kinase</keyword>
<feature type="domain" description="Histidine kinase" evidence="11">
    <location>
        <begin position="239"/>
        <end position="444"/>
    </location>
</feature>
<dbReference type="CDD" id="cd00082">
    <property type="entry name" value="HisKA"/>
    <property type="match status" value="1"/>
</dbReference>
<dbReference type="InterPro" id="IPR003660">
    <property type="entry name" value="HAMP_dom"/>
</dbReference>
<keyword evidence="8 10" id="KW-1133">Transmembrane helix</keyword>
<evidence type="ECO:0000256" key="5">
    <source>
        <dbReference type="ARBA" id="ARBA00022679"/>
    </source>
</evidence>
<reference evidence="13 14" key="1">
    <citation type="submission" date="2016-04" db="EMBL/GenBank/DDBJ databases">
        <title>Complete genome sequence of Dokdonella koreensis DS-123T.</title>
        <authorList>
            <person name="Kim J.F."/>
            <person name="Lee H."/>
            <person name="Kwak M.-J."/>
        </authorList>
    </citation>
    <scope>NUCLEOTIDE SEQUENCE [LARGE SCALE GENOMIC DNA]</scope>
    <source>
        <strain evidence="13 14">DS-123</strain>
    </source>
</reference>
<sequence length="447" mass="48299">MARRDVPPGRSRGIHAWISAALVVFGLTMLAALAAQSFSSQRLIEHRFWADLLASLSADQVARVEQGQGASLPQRGLVRSWYLAEGGSTLPDPAYLADLPAGYYSTESGFFGSFQSLDDFPGESSFHARVADLPHGRLVTTLDIQALEDQQNHDSLLSTGWAVVFAVLIAGVIGWLHANLVRPVRDLAERMQAIDPSDTAARLPTTYPREEIQVIAQASNAHLERVAQFIARERSLLDQASHEFRTPIAVIAGAADVLGQMPLPEASRPVLGRIEHAVADLSETMVALLYLAREPDPATEPADVTVLHELLPRLARDHEHLLHGKPARLELGELVPTFIAVPEAIVRIAVSNLLRNAIESTEAGYVEIALSEGVVTVADSGSGFDPVEAARRYRDSLRQAAPVRGQGLGLFLIGRICDRFGWTLAIEPGGLSGTRARLDVTASVITP</sequence>
<accession>A0A160DW96</accession>
<protein>
    <recommendedName>
        <fullName evidence="3">histidine kinase</fullName>
        <ecNumber evidence="3">2.7.13.3</ecNumber>
    </recommendedName>
</protein>
<dbReference type="AlphaFoldDB" id="A0A160DW96"/>
<evidence type="ECO:0000256" key="8">
    <source>
        <dbReference type="ARBA" id="ARBA00022989"/>
    </source>
</evidence>
<feature type="transmembrane region" description="Helical" evidence="10">
    <location>
        <begin position="14"/>
        <end position="35"/>
    </location>
</feature>
<dbReference type="STRING" id="1300342.I596_2885"/>
<evidence type="ECO:0000256" key="6">
    <source>
        <dbReference type="ARBA" id="ARBA00022692"/>
    </source>
</evidence>
<dbReference type="PATRIC" id="fig|1300342.3.peg.2812"/>
<dbReference type="SMART" id="SM00304">
    <property type="entry name" value="HAMP"/>
    <property type="match status" value="1"/>
</dbReference>
<evidence type="ECO:0000313" key="13">
    <source>
        <dbReference type="EMBL" id="ANB18878.1"/>
    </source>
</evidence>